<dbReference type="InterPro" id="IPR011698">
    <property type="entry name" value="GATase_3"/>
</dbReference>
<keyword evidence="2 7" id="KW-0436">Ligase</keyword>
<dbReference type="PROSITE" id="PS51274">
    <property type="entry name" value="GATASE_COBBQ"/>
    <property type="match status" value="1"/>
</dbReference>
<dbReference type="STRING" id="39060.SAMN05660706_10392"/>
<dbReference type="SUPFAM" id="SSF52540">
    <property type="entry name" value="P-loop containing nucleoside triphosphate hydrolases"/>
    <property type="match status" value="1"/>
</dbReference>
<evidence type="ECO:0000256" key="2">
    <source>
        <dbReference type="ARBA" id="ARBA00022598"/>
    </source>
</evidence>
<comment type="similarity">
    <text evidence="7">Belongs to the CobB/CbiA family.</text>
</comment>
<evidence type="ECO:0000256" key="1">
    <source>
        <dbReference type="ARBA" id="ARBA00001946"/>
    </source>
</evidence>
<dbReference type="InterPro" id="IPR029062">
    <property type="entry name" value="Class_I_gatase-like"/>
</dbReference>
<dbReference type="Gene3D" id="3.40.50.300">
    <property type="entry name" value="P-loop containing nucleotide triphosphate hydrolases"/>
    <property type="match status" value="1"/>
</dbReference>
<feature type="site" description="Increases nucleophilicity of active site Cys" evidence="7">
    <location>
        <position position="456"/>
    </location>
</feature>
<accession>A0A1I6CZA3</accession>
<organism evidence="10 11">
    <name type="scientific">Desulfoscipio geothermicus DSM 3669</name>
    <dbReference type="NCBI Taxonomy" id="1121426"/>
    <lineage>
        <taxon>Bacteria</taxon>
        <taxon>Bacillati</taxon>
        <taxon>Bacillota</taxon>
        <taxon>Clostridia</taxon>
        <taxon>Eubacteriales</taxon>
        <taxon>Desulfallaceae</taxon>
        <taxon>Desulfoscipio</taxon>
    </lineage>
</organism>
<evidence type="ECO:0000256" key="6">
    <source>
        <dbReference type="ARBA" id="ARBA00022962"/>
    </source>
</evidence>
<reference evidence="11" key="1">
    <citation type="submission" date="2016-10" db="EMBL/GenBank/DDBJ databases">
        <authorList>
            <person name="Varghese N."/>
            <person name="Submissions S."/>
        </authorList>
    </citation>
    <scope>NUCLEOTIDE SEQUENCE [LARGE SCALE GENOMIC DNA]</scope>
    <source>
        <strain evidence="11">DSM 3669</strain>
    </source>
</reference>
<dbReference type="Gene3D" id="3.40.50.880">
    <property type="match status" value="1"/>
</dbReference>
<dbReference type="EMBL" id="FOYM01000003">
    <property type="protein sequence ID" value="SFQ98387.1"/>
    <property type="molecule type" value="Genomic_DNA"/>
</dbReference>
<dbReference type="RefSeq" id="WP_092481943.1">
    <property type="nucleotide sequence ID" value="NZ_FOYM01000003.1"/>
</dbReference>
<comment type="pathway">
    <text evidence="7">Cofactor biosynthesis; adenosylcobalamin biosynthesis; cob(II)yrinate a,c-diamide from sirohydrochlorin (anaerobic route): step 10/10.</text>
</comment>
<feature type="active site" description="Nucleophile" evidence="7">
    <location>
        <position position="352"/>
    </location>
</feature>
<protein>
    <recommendedName>
        <fullName evidence="7">Cobyrinate a,c-diamide synthase</fullName>
        <ecNumber evidence="7">6.3.5.11</ecNumber>
    </recommendedName>
    <alternativeName>
        <fullName evidence="7">Cobyrinic acid a,c-diamide synthetase</fullName>
    </alternativeName>
</protein>
<dbReference type="EC" id="6.3.5.11" evidence="7"/>
<dbReference type="NCBIfam" id="TIGR00379">
    <property type="entry name" value="cobB"/>
    <property type="match status" value="1"/>
</dbReference>
<comment type="domain">
    <text evidence="7">Comprises of two domains. The C-terminal domain contains the binding site for glutamine and catalyzes the hydrolysis of this substrate to glutamate and ammonia. The N-terminal domain is anticipated to bind ATP and cobyrinate and catalyzes the ultimate synthesis of the diamide product. The ammonia produced via the glutaminase domain is probably translocated to the adjacent domain via a molecular tunnel, where it reacts with an activated intermediate.</text>
</comment>
<evidence type="ECO:0000259" key="8">
    <source>
        <dbReference type="Pfam" id="PF01656"/>
    </source>
</evidence>
<keyword evidence="3 7" id="KW-0547">Nucleotide-binding</keyword>
<keyword evidence="7" id="KW-0169">Cobalamin biosynthesis</keyword>
<dbReference type="SUPFAM" id="SSF52317">
    <property type="entry name" value="Class I glutamine amidotransferase-like"/>
    <property type="match status" value="1"/>
</dbReference>
<sequence length="489" mass="52930">MKQYNKQDRQYNIPRLVVAAPHGRSGKTTTAIGLLSALKTAGYRVQPFKKGPDFIDPSWMTRITGRPCRNLDSFLMDRAVIRASFVRSALDADIAVVEGAMGLYDGVDLEGSGSTAEIAKAIGAPVVLVVDTTRMTRSVAAMVSGYIHFDPEVRVAGVILNKVARPRHEQMLRAAIERYCGIPVLGVIPKGKQFNIPDRHLGLVPAAEDDELAAAVDAAGGTAGAYLDLDGIIKVARGAAPLVLDQPPANAPLMRVPGLAGLQPEQPRARVAVFLDRAFTFYYPENLEALAAAGAELVPVNALHEDRLPDVDAAYIGGGFPEMFAAELGANGDLRRDLREKIETGLPVYAECGGLMYLGRSVAWHGEKYPMTGALPFDVTMLEKPQGHGYITLQVLRDSPYFTAGEHVRGHEFHHSRVENLVGENIGFAFRVTKGYGIDGEYDGLVYKNVLACYTHLHALAAPDWAQRLVAAGEKYKGEKKGTGSFFAF</sequence>
<keyword evidence="11" id="KW-1185">Reference proteome</keyword>
<evidence type="ECO:0000256" key="5">
    <source>
        <dbReference type="ARBA" id="ARBA00022842"/>
    </source>
</evidence>
<evidence type="ECO:0000313" key="11">
    <source>
        <dbReference type="Proteomes" id="UP000199584"/>
    </source>
</evidence>
<dbReference type="InterPro" id="IPR002586">
    <property type="entry name" value="CobQ/CobB/MinD/ParA_Nub-bd_dom"/>
</dbReference>
<evidence type="ECO:0000256" key="7">
    <source>
        <dbReference type="HAMAP-Rule" id="MF_00027"/>
    </source>
</evidence>
<feature type="domain" description="CobQ/CobB/MinD/ParA nucleotide binding" evidence="8">
    <location>
        <begin position="16"/>
        <end position="200"/>
    </location>
</feature>
<name>A0A1I6CZA3_9FIRM</name>
<evidence type="ECO:0000256" key="4">
    <source>
        <dbReference type="ARBA" id="ARBA00022840"/>
    </source>
</evidence>
<dbReference type="GO" id="GO:0005524">
    <property type="term" value="F:ATP binding"/>
    <property type="evidence" value="ECO:0007669"/>
    <property type="project" value="UniProtKB-UniRule"/>
</dbReference>
<comment type="cofactor">
    <cofactor evidence="1 7">
        <name>Mg(2+)</name>
        <dbReference type="ChEBI" id="CHEBI:18420"/>
    </cofactor>
</comment>
<feature type="domain" description="CobB/CobQ-like glutamine amidotransferase" evidence="9">
    <location>
        <begin position="270"/>
        <end position="461"/>
    </location>
</feature>
<dbReference type="Pfam" id="PF01656">
    <property type="entry name" value="CbiA"/>
    <property type="match status" value="1"/>
</dbReference>
<comment type="miscellaneous">
    <text evidence="7">The a and c carboxylates of cobyrinate are activated for nucleophilic attack via formation of a phosphorylated intermediate by ATP. CbiA catalyzes first the amidation of the c-carboxylate, and then that of the a-carboxylate.</text>
</comment>
<evidence type="ECO:0000256" key="3">
    <source>
        <dbReference type="ARBA" id="ARBA00022741"/>
    </source>
</evidence>
<dbReference type="OrthoDB" id="9764035at2"/>
<dbReference type="HAMAP" id="MF_00027">
    <property type="entry name" value="CobB_CbiA"/>
    <property type="match status" value="1"/>
</dbReference>
<dbReference type="CDD" id="cd05388">
    <property type="entry name" value="CobB_N"/>
    <property type="match status" value="1"/>
</dbReference>
<keyword evidence="5 7" id="KW-0460">Magnesium</keyword>
<dbReference type="PANTHER" id="PTHR43873">
    <property type="entry name" value="COBYRINATE A,C-DIAMIDE SYNTHASE"/>
    <property type="match status" value="1"/>
</dbReference>
<dbReference type="InterPro" id="IPR004484">
    <property type="entry name" value="CbiA/CobB_synth"/>
</dbReference>
<dbReference type="Pfam" id="PF07685">
    <property type="entry name" value="GATase_3"/>
    <property type="match status" value="1"/>
</dbReference>
<dbReference type="NCBIfam" id="NF002204">
    <property type="entry name" value="PRK01077.1"/>
    <property type="match status" value="1"/>
</dbReference>
<comment type="function">
    <text evidence="7">Catalyzes the ATP-dependent amidation of the two carboxylate groups at positions a and c of cobyrinate, using either L-glutamine or ammonia as the nitrogen source.</text>
</comment>
<dbReference type="InterPro" id="IPR027417">
    <property type="entry name" value="P-loop_NTPase"/>
</dbReference>
<proteinExistence type="inferred from homology"/>
<comment type="catalytic activity">
    <reaction evidence="7">
        <text>cob(II)yrinate + 2 L-glutamine + 2 ATP + 2 H2O = cob(II)yrinate a,c diamide + 2 L-glutamate + 2 ADP + 2 phosphate + 2 H(+)</text>
        <dbReference type="Rhea" id="RHEA:26289"/>
        <dbReference type="ChEBI" id="CHEBI:15377"/>
        <dbReference type="ChEBI" id="CHEBI:15378"/>
        <dbReference type="ChEBI" id="CHEBI:29985"/>
        <dbReference type="ChEBI" id="CHEBI:30616"/>
        <dbReference type="ChEBI" id="CHEBI:43474"/>
        <dbReference type="ChEBI" id="CHEBI:58359"/>
        <dbReference type="ChEBI" id="CHEBI:58537"/>
        <dbReference type="ChEBI" id="CHEBI:58894"/>
        <dbReference type="ChEBI" id="CHEBI:456216"/>
        <dbReference type="EC" id="6.3.5.11"/>
    </reaction>
</comment>
<dbReference type="CDD" id="cd03130">
    <property type="entry name" value="GATase1_CobB"/>
    <property type="match status" value="1"/>
</dbReference>
<keyword evidence="6 7" id="KW-0315">Glutamine amidotransferase</keyword>
<evidence type="ECO:0000313" key="10">
    <source>
        <dbReference type="EMBL" id="SFQ98387.1"/>
    </source>
</evidence>
<dbReference type="GO" id="GO:0009236">
    <property type="term" value="P:cobalamin biosynthetic process"/>
    <property type="evidence" value="ECO:0007669"/>
    <property type="project" value="UniProtKB-UniRule"/>
</dbReference>
<dbReference type="UniPathway" id="UPA00148">
    <property type="reaction ID" value="UER00231"/>
</dbReference>
<dbReference type="AlphaFoldDB" id="A0A1I6CZA3"/>
<dbReference type="Proteomes" id="UP000199584">
    <property type="component" value="Unassembled WGS sequence"/>
</dbReference>
<dbReference type="GO" id="GO:0042242">
    <property type="term" value="F:cobyrinic acid a,c-diamide synthase activity"/>
    <property type="evidence" value="ECO:0007669"/>
    <property type="project" value="UniProtKB-UniRule"/>
</dbReference>
<evidence type="ECO:0000259" key="9">
    <source>
        <dbReference type="Pfam" id="PF07685"/>
    </source>
</evidence>
<keyword evidence="4 7" id="KW-0067">ATP-binding</keyword>
<gene>
    <name evidence="7" type="primary">cbiA</name>
    <name evidence="10" type="ORF">SAMN05660706_10392</name>
</gene>
<dbReference type="PANTHER" id="PTHR43873:SF1">
    <property type="entry name" value="COBYRINATE A,C-DIAMIDE SYNTHASE"/>
    <property type="match status" value="1"/>
</dbReference>